<evidence type="ECO:0000256" key="2">
    <source>
        <dbReference type="ARBA" id="ARBA00016549"/>
    </source>
</evidence>
<keyword evidence="6" id="KW-1185">Reference proteome</keyword>
<dbReference type="PANTHER" id="PTHR33254:SF4">
    <property type="entry name" value="4-HYDROXY-4-METHYL-2-OXOGLUTARATE ALDOLASE 3-RELATED"/>
    <property type="match status" value="1"/>
</dbReference>
<evidence type="ECO:0000256" key="1">
    <source>
        <dbReference type="ARBA" id="ARBA00001968"/>
    </source>
</evidence>
<accession>A0ABX1EQC2</accession>
<protein>
    <recommendedName>
        <fullName evidence="2">Putative 4-hydroxy-4-methyl-2-oxoglutarate aldolase</fullName>
    </recommendedName>
    <alternativeName>
        <fullName evidence="3">Regulator of ribonuclease activity homolog</fullName>
    </alternativeName>
    <alternativeName>
        <fullName evidence="4">RraA-like protein</fullName>
    </alternativeName>
</protein>
<dbReference type="NCBIfam" id="NF004850">
    <property type="entry name" value="PRK06201.1"/>
    <property type="match status" value="1"/>
</dbReference>
<dbReference type="SUPFAM" id="SSF89562">
    <property type="entry name" value="RraA-like"/>
    <property type="match status" value="1"/>
</dbReference>
<dbReference type="EMBL" id="JAAVUP010000003">
    <property type="protein sequence ID" value="NKE18223.1"/>
    <property type="molecule type" value="Genomic_DNA"/>
</dbReference>
<dbReference type="CDD" id="cd16841">
    <property type="entry name" value="RraA_family"/>
    <property type="match status" value="1"/>
</dbReference>
<organism evidence="5 6">
    <name type="scientific">Neoroseomonas oryzicola</name>
    <dbReference type="NCBI Taxonomy" id="535904"/>
    <lineage>
        <taxon>Bacteria</taxon>
        <taxon>Pseudomonadati</taxon>
        <taxon>Pseudomonadota</taxon>
        <taxon>Alphaproteobacteria</taxon>
        <taxon>Acetobacterales</taxon>
        <taxon>Acetobacteraceae</taxon>
        <taxon>Neoroseomonas</taxon>
    </lineage>
</organism>
<evidence type="ECO:0000256" key="4">
    <source>
        <dbReference type="ARBA" id="ARBA00030169"/>
    </source>
</evidence>
<dbReference type="RefSeq" id="WP_168042089.1">
    <property type="nucleotide sequence ID" value="NZ_JAAVUP010000003.1"/>
</dbReference>
<feature type="non-terminal residue" evidence="5">
    <location>
        <position position="242"/>
    </location>
</feature>
<name>A0ABX1EQC2_9PROT</name>
<sequence length="242" mass="24559">MPIGFRIAPVTERVDAALIARAAKLPAANIGDVMSRIQTMRGGFRPFGGRKVIAGPAFTVKARAGDNLMLHRACDMAAPGDIIVGDGGADLSIALMGELMIGHAQKRGVQGIVLDGAVRDVDALATLDIGVWACGATPSGPYKDGPGEIGYPISCGGQVVMPGDLIVADADGVVVVPRAHAAEVIALAEAHNAKEQKAQAAIDAGTYDRAWVLEGLRAKGCEGAWGLGVGGAGAAPCARPPP</sequence>
<comment type="cofactor">
    <cofactor evidence="1">
        <name>a divalent metal cation</name>
        <dbReference type="ChEBI" id="CHEBI:60240"/>
    </cofactor>
</comment>
<comment type="caution">
    <text evidence="5">The sequence shown here is derived from an EMBL/GenBank/DDBJ whole genome shotgun (WGS) entry which is preliminary data.</text>
</comment>
<dbReference type="InterPro" id="IPR005493">
    <property type="entry name" value="RraA/RraA-like"/>
</dbReference>
<dbReference type="PANTHER" id="PTHR33254">
    <property type="entry name" value="4-HYDROXY-4-METHYL-2-OXOGLUTARATE ALDOLASE 3-RELATED"/>
    <property type="match status" value="1"/>
</dbReference>
<evidence type="ECO:0000313" key="5">
    <source>
        <dbReference type="EMBL" id="NKE18223.1"/>
    </source>
</evidence>
<dbReference type="InterPro" id="IPR036704">
    <property type="entry name" value="RraA/RraA-like_sf"/>
</dbReference>
<evidence type="ECO:0000256" key="3">
    <source>
        <dbReference type="ARBA" id="ARBA00029596"/>
    </source>
</evidence>
<proteinExistence type="predicted"/>
<reference evidence="5 6" key="1">
    <citation type="submission" date="2020-02" db="EMBL/GenBank/DDBJ databases">
        <authorList>
            <person name="Sun Q."/>
            <person name="Inoue M."/>
        </authorList>
    </citation>
    <scope>NUCLEOTIDE SEQUENCE [LARGE SCALE GENOMIC DNA]</scope>
    <source>
        <strain evidence="5 6">KCTC 22478</strain>
    </source>
</reference>
<evidence type="ECO:0000313" key="6">
    <source>
        <dbReference type="Proteomes" id="UP000746741"/>
    </source>
</evidence>
<dbReference type="Gene3D" id="3.50.30.40">
    <property type="entry name" value="Ribonuclease E inhibitor RraA/RraA-like"/>
    <property type="match status" value="1"/>
</dbReference>
<dbReference type="Pfam" id="PF03737">
    <property type="entry name" value="RraA-like"/>
    <property type="match status" value="1"/>
</dbReference>
<dbReference type="Proteomes" id="UP000746741">
    <property type="component" value="Unassembled WGS sequence"/>
</dbReference>
<gene>
    <name evidence="5" type="ORF">GWK15_14820</name>
</gene>